<evidence type="ECO:0000313" key="2">
    <source>
        <dbReference type="EMBL" id="KGN41982.1"/>
    </source>
</evidence>
<dbReference type="InterPro" id="IPR051200">
    <property type="entry name" value="Host-pathogen_enzymatic-act"/>
</dbReference>
<dbReference type="RefSeq" id="WP_169744208.1">
    <property type="nucleotide sequence ID" value="NZ_AVPL01000010.1"/>
</dbReference>
<gene>
    <name evidence="2" type="ORF">N801_03435</name>
</gene>
<name>A0A0A0K0Z5_9MICO</name>
<dbReference type="InterPro" id="IPR011047">
    <property type="entry name" value="Quinoprotein_ADH-like_sf"/>
</dbReference>
<dbReference type="PANTHER" id="PTHR47197:SF3">
    <property type="entry name" value="DIHYDRO-HEME D1 DEHYDROGENASE"/>
    <property type="match status" value="1"/>
</dbReference>
<dbReference type="eggNOG" id="COG2319">
    <property type="taxonomic scope" value="Bacteria"/>
</dbReference>
<comment type="caution">
    <text evidence="2">The sequence shown here is derived from an EMBL/GenBank/DDBJ whole genome shotgun (WGS) entry which is preliminary data.</text>
</comment>
<dbReference type="PANTHER" id="PTHR47197">
    <property type="entry name" value="PROTEIN NIRF"/>
    <property type="match status" value="1"/>
</dbReference>
<feature type="repeat" description="WD" evidence="1">
    <location>
        <begin position="431"/>
        <end position="461"/>
    </location>
</feature>
<sequence length="700" mass="71743">ATSASRRAEASATSADARLLGAEALRAGDVDTALLLGVAGWQLEASSDTRANLLAALDRAPALLRTERVARTTSLAVSEAGGRLVTQAPERALELRSLDTLALVSERPELRGPAVVASADGVVVAVSVMSELLGPGRPHGAVVLLDADGSVAAAQPGGMPERRYVQQDLTLTPDGRWLAATFLDRAGGAPLVGLWDLDRPATPVALLDLGPQSGDPTPSADGTTLYSVGEGRLRVTDVGTGRARRVLTGADLGAGELGGSVALSADGAQIAVAADRQVVLVATATNARLAVLPTPGDPGGVSFSGSGSRLASAGEALLVWDVPSDAPPTELLDQPDAGSWVVFGEGGRTAYTAQFDGLLHAWDLTGTQGILRRSVGGSDDPGLARVSPDGRRVLHVSTAPDPVLTIVDSASGAVQHEVAVGQDATNYVDGAWSPDGRLVSVTTGDDAVGVWDSATGDRLATRDLPVDEIASYGAFTADGRLLVGTTTGRMHVLDARTLEPEREALDVAALVGGEGALSSLIPRPRSDQVLTAVDGRGTWLVDVDRGTADRLDIGHEVFGAAYSPDGSRLAVTTREGEVGLYAVDTGRWIAAPTARHPFAGWSASFNGDGTEVAVAASGRLGRWDGRTGAFLGAVTVGDDGVAGYGPGASSLLLAGGSGRTSTWALDEQGWVAAACRMAGRSLTAGEWRTYLPDREPQEVC</sequence>
<dbReference type="SUPFAM" id="SSF50998">
    <property type="entry name" value="Quinoprotein alcohol dehydrogenase-like"/>
    <property type="match status" value="2"/>
</dbReference>
<protein>
    <recommendedName>
        <fullName evidence="4">Anaphase-promoting complex subunit 4 WD40 domain-containing protein</fullName>
    </recommendedName>
</protein>
<dbReference type="InterPro" id="IPR001680">
    <property type="entry name" value="WD40_rpt"/>
</dbReference>
<evidence type="ECO:0008006" key="4">
    <source>
        <dbReference type="Google" id="ProtNLM"/>
    </source>
</evidence>
<dbReference type="AlphaFoldDB" id="A0A0A0K0Z5"/>
<organism evidence="2 3">
    <name type="scientific">Knoellia aerolata DSM 18566</name>
    <dbReference type="NCBI Taxonomy" id="1385519"/>
    <lineage>
        <taxon>Bacteria</taxon>
        <taxon>Bacillati</taxon>
        <taxon>Actinomycetota</taxon>
        <taxon>Actinomycetes</taxon>
        <taxon>Micrococcales</taxon>
        <taxon>Intrasporangiaceae</taxon>
        <taxon>Knoellia</taxon>
    </lineage>
</organism>
<reference evidence="2 3" key="1">
    <citation type="submission" date="2013-08" db="EMBL/GenBank/DDBJ databases">
        <title>The genome sequence of Knoellia aerolata.</title>
        <authorList>
            <person name="Zhu W."/>
            <person name="Wang G."/>
        </authorList>
    </citation>
    <scope>NUCLEOTIDE SEQUENCE [LARGE SCALE GENOMIC DNA]</scope>
    <source>
        <strain evidence="2 3">DSM 18566</strain>
    </source>
</reference>
<keyword evidence="1" id="KW-0853">WD repeat</keyword>
<dbReference type="eggNOG" id="COG3391">
    <property type="taxonomic scope" value="Bacteria"/>
</dbReference>
<proteinExistence type="predicted"/>
<dbReference type="Gene3D" id="2.130.10.10">
    <property type="entry name" value="YVTN repeat-like/Quinoprotein amine dehydrogenase"/>
    <property type="match status" value="3"/>
</dbReference>
<evidence type="ECO:0000256" key="1">
    <source>
        <dbReference type="PROSITE-ProRule" id="PRU00221"/>
    </source>
</evidence>
<evidence type="ECO:0000313" key="3">
    <source>
        <dbReference type="Proteomes" id="UP000030013"/>
    </source>
</evidence>
<dbReference type="InterPro" id="IPR015943">
    <property type="entry name" value="WD40/YVTN_repeat-like_dom_sf"/>
</dbReference>
<dbReference type="EMBL" id="AVPL01000010">
    <property type="protein sequence ID" value="KGN41982.1"/>
    <property type="molecule type" value="Genomic_DNA"/>
</dbReference>
<dbReference type="PROSITE" id="PS50082">
    <property type="entry name" value="WD_REPEATS_2"/>
    <property type="match status" value="1"/>
</dbReference>
<feature type="non-terminal residue" evidence="2">
    <location>
        <position position="1"/>
    </location>
</feature>
<dbReference type="Proteomes" id="UP000030013">
    <property type="component" value="Unassembled WGS sequence"/>
</dbReference>
<dbReference type="STRING" id="1385519.N801_03435"/>
<accession>A0A0A0K0Z5</accession>
<keyword evidence="3" id="KW-1185">Reference proteome</keyword>